<gene>
    <name evidence="2" type="ORF">POVCU1_008270</name>
</gene>
<feature type="region of interest" description="Disordered" evidence="1">
    <location>
        <begin position="1419"/>
        <end position="1455"/>
    </location>
</feature>
<dbReference type="EMBL" id="FLQV01000145">
    <property type="protein sequence ID" value="SBS82680.1"/>
    <property type="molecule type" value="Genomic_DNA"/>
</dbReference>
<proteinExistence type="predicted"/>
<feature type="compositionally biased region" description="Low complexity" evidence="1">
    <location>
        <begin position="1343"/>
        <end position="1352"/>
    </location>
</feature>
<feature type="compositionally biased region" description="Basic residues" evidence="1">
    <location>
        <begin position="1419"/>
        <end position="1431"/>
    </location>
</feature>
<feature type="compositionally biased region" description="Basic and acidic residues" evidence="1">
    <location>
        <begin position="504"/>
        <end position="514"/>
    </location>
</feature>
<feature type="region of interest" description="Disordered" evidence="1">
    <location>
        <begin position="452"/>
        <end position="472"/>
    </location>
</feature>
<feature type="region of interest" description="Disordered" evidence="1">
    <location>
        <begin position="981"/>
        <end position="1015"/>
    </location>
</feature>
<feature type="compositionally biased region" description="Polar residues" evidence="1">
    <location>
        <begin position="877"/>
        <end position="903"/>
    </location>
</feature>
<feature type="region of interest" description="Disordered" evidence="1">
    <location>
        <begin position="877"/>
        <end position="904"/>
    </location>
</feature>
<evidence type="ECO:0000313" key="2">
    <source>
        <dbReference type="EMBL" id="SBS82680.1"/>
    </source>
</evidence>
<reference evidence="3" key="1">
    <citation type="submission" date="2016-05" db="EMBL/GenBank/DDBJ databases">
        <authorList>
            <person name="Naeem Raeece"/>
        </authorList>
    </citation>
    <scope>NUCLEOTIDE SEQUENCE [LARGE SCALE GENOMIC DNA]</scope>
</reference>
<feature type="region of interest" description="Disordered" evidence="1">
    <location>
        <begin position="1325"/>
        <end position="1352"/>
    </location>
</feature>
<name>A0A1A8VQ58_PLAOA</name>
<accession>A0A1A8VQ58</accession>
<feature type="compositionally biased region" description="Basic residues" evidence="1">
    <location>
        <begin position="462"/>
        <end position="472"/>
    </location>
</feature>
<protein>
    <submittedName>
        <fullName evidence="2">Uncharacterized protein</fullName>
    </submittedName>
</protein>
<feature type="region of interest" description="Disordered" evidence="1">
    <location>
        <begin position="389"/>
        <end position="412"/>
    </location>
</feature>
<feature type="compositionally biased region" description="Basic and acidic residues" evidence="1">
    <location>
        <begin position="981"/>
        <end position="1010"/>
    </location>
</feature>
<evidence type="ECO:0000313" key="3">
    <source>
        <dbReference type="Proteomes" id="UP000078546"/>
    </source>
</evidence>
<feature type="region of interest" description="Disordered" evidence="1">
    <location>
        <begin position="495"/>
        <end position="517"/>
    </location>
</feature>
<sequence length="1519" mass="173189">MHLKYSGNEVNYHGEFMYTKVSIMKVIPTETGLSHRREEALYMSSNILHVPDVRQLFHKHGEIIKETTNKITNFFKIIKSDVRSDESIHFSDSKNGDYGATVSGAPATGETTTVASASSIKQYVHVNAKETTLKKKDINAETSEYTFLTNPNGAEQVKFAQPPLDNIKSKSFLFANTECTENHFFVLNAETHAQRCEQPNVSYAPSRGVKRITALGSILKKRHKGVIARVGEAAQVTDVDRINDYSDDLKRDTHADEVPSACERKACVREKTNMRQIFKIPEKKSSAKKPRKVSLVNLFGNDIEIKVNVDEEMYSENETSSESSFTGLSKSSHVVKNQKNGAEWIPKEPRASYKRNSISDCENYNHKRCLVSLTSEQMVRGSICRDESTCGKKGNKGKETNETSLARKEREEDMNIPACNNRTSDNKRMLYSDNEFELKNVRKTRYQNARSSYLGGGTTIGNRKKSKSNNNRRRSCLDVVFSTNFGKLEKEEGGNLSLGMTDTETAKGEKKRDTQSTTHVIASTAIIKHANGACEQTKGERKEDAYDAYGAYDTCDAYDTHDSHVVCDSAGANGSNFAVSYYDIQKNVQDKLITIKNSFRLTDNVNDILNEKRRIKVLKILNKYYFKKEYNNYVNSKEESYQRRKMFSSHDLLRDSCNQPFTFYIAGKFNLFSTFLLNKKLRDYGYNISTNLRRANSLILGHDLNPDFVRKIKNFNGFIFNERSILLHLKINFYKYINLYAPINKNNGKKYKYLMNEINIKGASTISLCRKVHNFCKVISDTIRILRTRTSMHVSEDKTIDDKSLFFNLKKKSDNFFLFLHIARRKFEFDTNSVLLHCKKKCSLYLDFLEEVTHVFASCSVRKGTIVCTRGGNTYTGETSSGETNSGETNPVETEGGSDSSLCHLSPSDDYEVGELRDTCAVGTAEKQIERDMHRSEKLKEVNSLWSVFFRPNSLYEIAGHKNEILRLYKILRKRFPGVSKDGKGGNAELRDGENKGKGQMENTKGDNVKEKKKVKRKEVGTPLSKIIFVVYPPNCGVKRAVELICYACDLCPIYENKVQKYKNINYFFKYTHGLKAISIYNANKLDKCTMVELSTRNDVCICLYEDKNYIRNDFNTFHYPLLDNVNHTLVNFSYPTKDALFYRCFAVSSCIIKNVKRETLKMLFQMCRLKNGYYSLESAYSKLHLISSYVRYATAKSSMQGSHSPIGGDSQGKIIPEGFPWEDERNDPSFPNNVIRDYIRGHLLNKFFISNYEEMEEAISATGKPAHIAKRTNLGKLKKLNRDYYFYRGFDEEEIADIVHDAHDRLFFINKHIRLHFRAVTSSAPISSAGGSNSRSRDSPSRESLSSASLSEEGYLHTDEASILERENVFMKVMELFLLSFILIKSEDMNVCLLAVDMAVYWVHFLYMSPLFSVKRKKEKKKEKNIHKRGSTCGIGGSSDSSDGNTSSNGSDDEFANQVRLKDNFRSKMDKCTKALSEKGRKYRNLMLHFRCPFNFSSAGLVHDALQGDKNAGLTKRR</sequence>
<organism evidence="2 3">
    <name type="scientific">Plasmodium ovale curtisi</name>
    <dbReference type="NCBI Taxonomy" id="864141"/>
    <lineage>
        <taxon>Eukaryota</taxon>
        <taxon>Sar</taxon>
        <taxon>Alveolata</taxon>
        <taxon>Apicomplexa</taxon>
        <taxon>Aconoidasida</taxon>
        <taxon>Haemosporida</taxon>
        <taxon>Plasmodiidae</taxon>
        <taxon>Plasmodium</taxon>
        <taxon>Plasmodium (Plasmodium)</taxon>
    </lineage>
</organism>
<dbReference type="Proteomes" id="UP000078546">
    <property type="component" value="Unassembled WGS sequence"/>
</dbReference>
<evidence type="ECO:0000256" key="1">
    <source>
        <dbReference type="SAM" id="MobiDB-lite"/>
    </source>
</evidence>
<feature type="compositionally biased region" description="Low complexity" evidence="1">
    <location>
        <begin position="1439"/>
        <end position="1451"/>
    </location>
</feature>